<protein>
    <submittedName>
        <fullName evidence="1">Uncharacterized protein</fullName>
    </submittedName>
</protein>
<organism evidence="1 2">
    <name type="scientific">Brucella anthropi</name>
    <name type="common">Ochrobactrum anthropi</name>
    <dbReference type="NCBI Taxonomy" id="529"/>
    <lineage>
        <taxon>Bacteria</taxon>
        <taxon>Pseudomonadati</taxon>
        <taxon>Pseudomonadota</taxon>
        <taxon>Alphaproteobacteria</taxon>
        <taxon>Hyphomicrobiales</taxon>
        <taxon>Brucellaceae</taxon>
        <taxon>Brucella/Ochrobactrum group</taxon>
        <taxon>Brucella</taxon>
    </lineage>
</organism>
<comment type="caution">
    <text evidence="1">The sequence shown here is derived from an EMBL/GenBank/DDBJ whole genome shotgun (WGS) entry which is preliminary data.</text>
</comment>
<name>A0A6I0DW59_BRUAN</name>
<dbReference type="Proteomes" id="UP000441102">
    <property type="component" value="Unassembled WGS sequence"/>
</dbReference>
<gene>
    <name evidence="1" type="ORF">F9L06_03730</name>
</gene>
<dbReference type="RefSeq" id="WP_151576310.1">
    <property type="nucleotide sequence ID" value="NZ_WBWX01000001.1"/>
</dbReference>
<dbReference type="AlphaFoldDB" id="A0A6I0DW59"/>
<evidence type="ECO:0000313" key="1">
    <source>
        <dbReference type="EMBL" id="KAB2803278.1"/>
    </source>
</evidence>
<sequence>MQCAPGEISTLLLQHLGDGSCQTLDQLDAALPLTRRQISDGAATLIRRDYLDRIELGCYCLTPAGIAASERGEQITSGPKGPLTCKSRRKWRSTFRQRAWTAMRMSGSFSVSELVIAASKDDKRPEINLLDYLRALSRFGYVTALPALRNGLRKNSKSGKRFRLVKDTGPVAPEWRARSAAMWDHNLDQLVEEVPCVR</sequence>
<proteinExistence type="predicted"/>
<reference evidence="1 2" key="1">
    <citation type="submission" date="2019-09" db="EMBL/GenBank/DDBJ databases">
        <title>Taxonomic organization of the family Brucellaceae based on a phylogenomic approach.</title>
        <authorList>
            <person name="Leclercq S."/>
            <person name="Cloeckaert A."/>
            <person name="Zygmunt M.S."/>
        </authorList>
    </citation>
    <scope>NUCLEOTIDE SEQUENCE [LARGE SCALE GENOMIC DNA]</scope>
    <source>
        <strain evidence="1 2">CCUG 34461</strain>
    </source>
</reference>
<dbReference type="EMBL" id="WBWX01000001">
    <property type="protein sequence ID" value="KAB2803278.1"/>
    <property type="molecule type" value="Genomic_DNA"/>
</dbReference>
<accession>A0A6I0DW59</accession>
<evidence type="ECO:0000313" key="2">
    <source>
        <dbReference type="Proteomes" id="UP000441102"/>
    </source>
</evidence>